<name>A0A0W8DFY5_PHYNI</name>
<sequence length="303" mass="34705">MALFYRTVDSETEENLRANKAALAESNAQLAAYLSEHWWKYEDKIVKVQTNRFMHFGVRDTSTVEGTHAQCKRWIKSTRGDLFTVYNKLLPWWISSASRTREYLSRNETIVPYKLQFNEFTACVKVITNSALYKTDERWNQARKSIVQSEALPDCSGIFRATHGMPCVHELKAIVESEGRLHLTPSHFDKHWWIQQGPEQEHIAAARILDPLPARAKGCRKPREITHKRNHGANGTARELVHFERVEINDTNLTASQPTQPDPSLFGTQTLDKVHESGQQNSAAATVPYHHHHTPARSWGMLV</sequence>
<evidence type="ECO:0000313" key="3">
    <source>
        <dbReference type="Proteomes" id="UP000054636"/>
    </source>
</evidence>
<dbReference type="Proteomes" id="UP000054636">
    <property type="component" value="Unassembled WGS sequence"/>
</dbReference>
<dbReference type="InterPro" id="IPR052579">
    <property type="entry name" value="Zinc_finger_SWIM"/>
</dbReference>
<dbReference type="AlphaFoldDB" id="A0A0W8DFY5"/>
<comment type="caution">
    <text evidence="2">The sequence shown here is derived from an EMBL/GenBank/DDBJ whole genome shotgun (WGS) entry which is preliminary data.</text>
</comment>
<dbReference type="EMBL" id="LNFP01000248">
    <property type="protein sequence ID" value="KUF95132.1"/>
    <property type="molecule type" value="Genomic_DNA"/>
</dbReference>
<protein>
    <submittedName>
        <fullName evidence="2">Dynein assembly factor with WDR repeat domains 1</fullName>
    </submittedName>
</protein>
<proteinExistence type="predicted"/>
<dbReference type="PANTHER" id="PTHR31569">
    <property type="entry name" value="SWIM-TYPE DOMAIN-CONTAINING PROTEIN"/>
    <property type="match status" value="1"/>
</dbReference>
<evidence type="ECO:0000256" key="1">
    <source>
        <dbReference type="SAM" id="MobiDB-lite"/>
    </source>
</evidence>
<gene>
    <name evidence="2" type="ORF">AM588_10006965</name>
</gene>
<dbReference type="PANTHER" id="PTHR31569:SF4">
    <property type="entry name" value="SWIM-TYPE DOMAIN-CONTAINING PROTEIN"/>
    <property type="match status" value="1"/>
</dbReference>
<feature type="region of interest" description="Disordered" evidence="1">
    <location>
        <begin position="277"/>
        <end position="303"/>
    </location>
</feature>
<evidence type="ECO:0000313" key="2">
    <source>
        <dbReference type="EMBL" id="KUF95132.1"/>
    </source>
</evidence>
<reference evidence="2 3" key="1">
    <citation type="submission" date="2015-11" db="EMBL/GenBank/DDBJ databases">
        <title>Genomes and virulence difference between two physiological races of Phytophthora nicotianae.</title>
        <authorList>
            <person name="Liu H."/>
            <person name="Ma X."/>
            <person name="Yu H."/>
            <person name="Fang D."/>
            <person name="Li Y."/>
            <person name="Wang X."/>
            <person name="Wang W."/>
            <person name="Dong Y."/>
            <person name="Xiao B."/>
        </authorList>
    </citation>
    <scope>NUCLEOTIDE SEQUENCE [LARGE SCALE GENOMIC DNA]</scope>
    <source>
        <strain evidence="3">race 1</strain>
    </source>
</reference>
<organism evidence="2 3">
    <name type="scientific">Phytophthora nicotianae</name>
    <name type="common">Potato buckeye rot agent</name>
    <name type="synonym">Phytophthora parasitica</name>
    <dbReference type="NCBI Taxonomy" id="4792"/>
    <lineage>
        <taxon>Eukaryota</taxon>
        <taxon>Sar</taxon>
        <taxon>Stramenopiles</taxon>
        <taxon>Oomycota</taxon>
        <taxon>Peronosporomycetes</taxon>
        <taxon>Peronosporales</taxon>
        <taxon>Peronosporaceae</taxon>
        <taxon>Phytophthora</taxon>
    </lineage>
</organism>
<accession>A0A0W8DFY5</accession>